<keyword evidence="2" id="KW-1185">Reference proteome</keyword>
<dbReference type="InterPro" id="IPR027417">
    <property type="entry name" value="P-loop_NTPase"/>
</dbReference>
<name>A0AA46TGQ0_9ACTN</name>
<protein>
    <recommendedName>
        <fullName evidence="3">MinD-like ATPase involved in chromosome partitioning or flagellar assembly</fullName>
    </recommendedName>
</protein>
<dbReference type="EMBL" id="CP094970">
    <property type="protein sequence ID" value="UYM04945.1"/>
    <property type="molecule type" value="Genomic_DNA"/>
</dbReference>
<gene>
    <name evidence="1" type="ORF">L0C25_20860</name>
</gene>
<proteinExistence type="predicted"/>
<dbReference type="SUPFAM" id="SSF52540">
    <property type="entry name" value="P-loop containing nucleoside triphosphate hydrolases"/>
    <property type="match status" value="1"/>
</dbReference>
<sequence>MGLISVASAKGSPGATTTALVLGALWPRPVAVAECDPGGGDIAMRMPAAEGGVLDPERGLMSLAAAGRKSLHPDLVLQHAQTIAGGLEVLVGVRVPEQAVALNQQWAQFGPLFAGLEGRDVIADLGRVGATTPQNSLLESSSDVVLVVDTQPSAVVHMRERARAIASRFTPPRGPRIHVVVVAEVKRRQPVREIADALERSDVSVDGVHHLAEDPKGALFFAGQIEGRPDRTNLVRTARPVVAELAAATAPYFQPGEASMQQGGVAS</sequence>
<reference evidence="1" key="1">
    <citation type="submission" date="2022-01" db="EMBL/GenBank/DDBJ databases">
        <title>Nocardioidaceae gen. sp. A5X3R13.</title>
        <authorList>
            <person name="Lopez Marin M.A."/>
            <person name="Uhlik O."/>
        </authorList>
    </citation>
    <scope>NUCLEOTIDE SEQUENCE</scope>
    <source>
        <strain evidence="1">A5X3R13</strain>
    </source>
</reference>
<evidence type="ECO:0000313" key="2">
    <source>
        <dbReference type="Proteomes" id="UP001164390"/>
    </source>
</evidence>
<dbReference type="KEGG" id="sgrg:L0C25_20860"/>
<dbReference type="AlphaFoldDB" id="A0AA46TGQ0"/>
<dbReference type="Gene3D" id="3.40.50.300">
    <property type="entry name" value="P-loop containing nucleotide triphosphate hydrolases"/>
    <property type="match status" value="1"/>
</dbReference>
<accession>A0AA46TGQ0</accession>
<dbReference type="RefSeq" id="WP_271633708.1">
    <property type="nucleotide sequence ID" value="NZ_CP094970.1"/>
</dbReference>
<organism evidence="1 2">
    <name type="scientific">Solicola gregarius</name>
    <dbReference type="NCBI Taxonomy" id="2908642"/>
    <lineage>
        <taxon>Bacteria</taxon>
        <taxon>Bacillati</taxon>
        <taxon>Actinomycetota</taxon>
        <taxon>Actinomycetes</taxon>
        <taxon>Propionibacteriales</taxon>
        <taxon>Nocardioidaceae</taxon>
        <taxon>Solicola</taxon>
    </lineage>
</organism>
<dbReference type="Proteomes" id="UP001164390">
    <property type="component" value="Chromosome"/>
</dbReference>
<evidence type="ECO:0000313" key="1">
    <source>
        <dbReference type="EMBL" id="UYM04945.1"/>
    </source>
</evidence>
<evidence type="ECO:0008006" key="3">
    <source>
        <dbReference type="Google" id="ProtNLM"/>
    </source>
</evidence>